<dbReference type="PROSITE" id="PS51257">
    <property type="entry name" value="PROKAR_LIPOPROTEIN"/>
    <property type="match status" value="1"/>
</dbReference>
<gene>
    <name evidence="4" type="ORF">ACFPER_15320</name>
</gene>
<dbReference type="EMBL" id="JBHSJC010000002">
    <property type="protein sequence ID" value="MFC4830168.1"/>
    <property type="molecule type" value="Genomic_DNA"/>
</dbReference>
<dbReference type="InterPro" id="IPR004843">
    <property type="entry name" value="Calcineurin-like_PHP"/>
</dbReference>
<proteinExistence type="predicted"/>
<sequence>MRRRPSIGASVLVLAGFLALAGCTPSGTPDRAGIGGTPGATPSALTFTAEGDIGSSEHAAATLDQVRELDPAVHFALGDLSYGTTGEEGDWCAFVEEHVGPDIPVQLVAGNHESDGRNGAIEAFADCLPNRLPGLEGDYPRQYLVDLPAEAPLVRFVVISPGITFRGAEGAWSYAAGTERYDWTRAAIDGARDAGIPWVVVGMHKPCLSAGNYACDPGADLVDLLVSGGVDLVLTGHEHLYQRTDQLRFSGACESIAPDAITPACVADDGAALARGDGTVFVTVGTGGTTLRDVHPDDPDAAYFASWSGANADPSWGNLIVRVTPSALDVRFVAAVGRFEDRFRISADG</sequence>
<keyword evidence="5" id="KW-1185">Reference proteome</keyword>
<dbReference type="Proteomes" id="UP001595960">
    <property type="component" value="Unassembled WGS sequence"/>
</dbReference>
<dbReference type="RefSeq" id="WP_204394750.1">
    <property type="nucleotide sequence ID" value="NZ_JAFBBW010000001.1"/>
</dbReference>
<dbReference type="SUPFAM" id="SSF56300">
    <property type="entry name" value="Metallo-dependent phosphatases"/>
    <property type="match status" value="1"/>
</dbReference>
<evidence type="ECO:0000313" key="5">
    <source>
        <dbReference type="Proteomes" id="UP001595960"/>
    </source>
</evidence>
<feature type="signal peptide" evidence="2">
    <location>
        <begin position="1"/>
        <end position="21"/>
    </location>
</feature>
<reference evidence="5" key="1">
    <citation type="journal article" date="2019" name="Int. J. Syst. Evol. Microbiol.">
        <title>The Global Catalogue of Microorganisms (GCM) 10K type strain sequencing project: providing services to taxonomists for standard genome sequencing and annotation.</title>
        <authorList>
            <consortium name="The Broad Institute Genomics Platform"/>
            <consortium name="The Broad Institute Genome Sequencing Center for Infectious Disease"/>
            <person name="Wu L."/>
            <person name="Ma J."/>
        </authorList>
    </citation>
    <scope>NUCLEOTIDE SEQUENCE [LARGE SCALE GENOMIC DNA]</scope>
    <source>
        <strain evidence="5">CGMCC 1.12192</strain>
    </source>
</reference>
<dbReference type="Pfam" id="PF00149">
    <property type="entry name" value="Metallophos"/>
    <property type="match status" value="1"/>
</dbReference>
<comment type="caution">
    <text evidence="4">The sequence shown here is derived from an EMBL/GenBank/DDBJ whole genome shotgun (WGS) entry which is preliminary data.</text>
</comment>
<dbReference type="InterPro" id="IPR039331">
    <property type="entry name" value="PAPs-like"/>
</dbReference>
<evidence type="ECO:0000313" key="4">
    <source>
        <dbReference type="EMBL" id="MFC4830168.1"/>
    </source>
</evidence>
<name>A0ABV9R8V5_9MICO</name>
<feature type="domain" description="Calcineurin-like phosphoesterase" evidence="3">
    <location>
        <begin position="48"/>
        <end position="240"/>
    </location>
</feature>
<organism evidence="4 5">
    <name type="scientific">Agromyces aurantiacus</name>
    <dbReference type="NCBI Taxonomy" id="165814"/>
    <lineage>
        <taxon>Bacteria</taxon>
        <taxon>Bacillati</taxon>
        <taxon>Actinomycetota</taxon>
        <taxon>Actinomycetes</taxon>
        <taxon>Micrococcales</taxon>
        <taxon>Microbacteriaceae</taxon>
        <taxon>Agromyces</taxon>
    </lineage>
</organism>
<evidence type="ECO:0000259" key="3">
    <source>
        <dbReference type="Pfam" id="PF00149"/>
    </source>
</evidence>
<keyword evidence="1 2" id="KW-0732">Signal</keyword>
<protein>
    <submittedName>
        <fullName evidence="4">Metallophosphoesterase</fullName>
    </submittedName>
</protein>
<dbReference type="Gene3D" id="3.60.21.10">
    <property type="match status" value="1"/>
</dbReference>
<dbReference type="InterPro" id="IPR029052">
    <property type="entry name" value="Metallo-depent_PP-like"/>
</dbReference>
<feature type="chain" id="PRO_5046280786" evidence="2">
    <location>
        <begin position="22"/>
        <end position="349"/>
    </location>
</feature>
<evidence type="ECO:0000256" key="1">
    <source>
        <dbReference type="ARBA" id="ARBA00022729"/>
    </source>
</evidence>
<accession>A0ABV9R8V5</accession>
<evidence type="ECO:0000256" key="2">
    <source>
        <dbReference type="SAM" id="SignalP"/>
    </source>
</evidence>
<dbReference type="PANTHER" id="PTHR22953:SF153">
    <property type="entry name" value="PURPLE ACID PHOSPHATASE"/>
    <property type="match status" value="1"/>
</dbReference>
<dbReference type="PANTHER" id="PTHR22953">
    <property type="entry name" value="ACID PHOSPHATASE RELATED"/>
    <property type="match status" value="1"/>
</dbReference>